<organism evidence="2 3">
    <name type="scientific">Mucor circinelloides f. lusitanicus</name>
    <name type="common">Mucor racemosus var. lusitanicus</name>
    <dbReference type="NCBI Taxonomy" id="29924"/>
    <lineage>
        <taxon>Eukaryota</taxon>
        <taxon>Fungi</taxon>
        <taxon>Fungi incertae sedis</taxon>
        <taxon>Mucoromycota</taxon>
        <taxon>Mucoromycotina</taxon>
        <taxon>Mucoromycetes</taxon>
        <taxon>Mucorales</taxon>
        <taxon>Mucorineae</taxon>
        <taxon>Mucoraceae</taxon>
        <taxon>Mucor</taxon>
    </lineage>
</organism>
<feature type="region of interest" description="Disordered" evidence="1">
    <location>
        <begin position="24"/>
        <end position="81"/>
    </location>
</feature>
<sequence length="266" mass="29528">MPSFFSFYSHYNMSSLAGLVNYSDDEASSSSGDEAPVDILQNIKKTKIESQPKKPEATAPTTQSAKPALPSKVPGLPSTSTASMLEHNKRLMAALAAKPIPGVENWGIPDEPDTACDAERQERISHFLSLRASGHRLNDHLQHNKAFRNPRIYTKLVEFTEVDEIGSNFDQQEFDPHGFPADMYIDGILETQRKLAEEKAAQQQNRTSVNFVPQQATQQQSAAMAQAMATAAKVASRIAKPPSQDNVVVPEKRRNKWDDDQHLSKR</sequence>
<gene>
    <name evidence="2" type="ORF">FB192DRAFT_1380836</name>
</gene>
<reference evidence="2 3" key="1">
    <citation type="submission" date="2019-09" db="EMBL/GenBank/DDBJ databases">
        <authorList>
            <consortium name="DOE Joint Genome Institute"/>
            <person name="Mondo S.J."/>
            <person name="Navarro-Mendoza M.I."/>
            <person name="Perez-Arques C."/>
            <person name="Panchal S."/>
            <person name="Nicolas F.E."/>
            <person name="Ganguly P."/>
            <person name="Pangilinan J."/>
            <person name="Grigoriev I."/>
            <person name="Heitman J."/>
            <person name="Sanya K."/>
            <person name="Garre V."/>
        </authorList>
    </citation>
    <scope>NUCLEOTIDE SEQUENCE [LARGE SCALE GENOMIC DNA]</scope>
    <source>
        <strain evidence="2 3">MU402</strain>
    </source>
</reference>
<dbReference type="Proteomes" id="UP000469890">
    <property type="component" value="Unassembled WGS sequence"/>
</dbReference>
<dbReference type="EMBL" id="JAAECE010000005">
    <property type="protein sequence ID" value="KAF1800452.1"/>
    <property type="molecule type" value="Genomic_DNA"/>
</dbReference>
<evidence type="ECO:0000313" key="2">
    <source>
        <dbReference type="EMBL" id="KAF1800452.1"/>
    </source>
</evidence>
<feature type="region of interest" description="Disordered" evidence="1">
    <location>
        <begin position="235"/>
        <end position="266"/>
    </location>
</feature>
<proteinExistence type="predicted"/>
<comment type="caution">
    <text evidence="2">The sequence shown here is derived from an EMBL/GenBank/DDBJ whole genome shotgun (WGS) entry which is preliminary data.</text>
</comment>
<accession>A0A8H4BFI3</accession>
<feature type="compositionally biased region" description="Basic and acidic residues" evidence="1">
    <location>
        <begin position="250"/>
        <end position="266"/>
    </location>
</feature>
<name>A0A8H4BFI3_MUCCL</name>
<feature type="compositionally biased region" description="Basic and acidic residues" evidence="1">
    <location>
        <begin position="46"/>
        <end position="56"/>
    </location>
</feature>
<dbReference type="Pfam" id="PF07818">
    <property type="entry name" value="HCNGP"/>
    <property type="match status" value="1"/>
</dbReference>
<dbReference type="GO" id="GO:0006355">
    <property type="term" value="P:regulation of DNA-templated transcription"/>
    <property type="evidence" value="ECO:0007669"/>
    <property type="project" value="InterPro"/>
</dbReference>
<dbReference type="PANTHER" id="PTHR13464">
    <property type="entry name" value="TRANSCRIPTIONAL REGULATOR PROTEIN HCNGP"/>
    <property type="match status" value="1"/>
</dbReference>
<dbReference type="AlphaFoldDB" id="A0A8H4BFI3"/>
<dbReference type="PANTHER" id="PTHR13464:SF0">
    <property type="entry name" value="SAP30-BINDING PROTEIN"/>
    <property type="match status" value="1"/>
</dbReference>
<dbReference type="InterPro" id="IPR012479">
    <property type="entry name" value="SAP30BP"/>
</dbReference>
<evidence type="ECO:0000256" key="1">
    <source>
        <dbReference type="SAM" id="MobiDB-lite"/>
    </source>
</evidence>
<evidence type="ECO:0000313" key="3">
    <source>
        <dbReference type="Proteomes" id="UP000469890"/>
    </source>
</evidence>
<dbReference type="GO" id="GO:0005634">
    <property type="term" value="C:nucleus"/>
    <property type="evidence" value="ECO:0007669"/>
    <property type="project" value="TreeGrafter"/>
</dbReference>
<protein>
    <submittedName>
        <fullName evidence="2">HCNGP-like protein-domain-containing protein</fullName>
    </submittedName>
</protein>